<feature type="compositionally biased region" description="Acidic residues" evidence="5">
    <location>
        <begin position="286"/>
        <end position="299"/>
    </location>
</feature>
<feature type="compositionally biased region" description="Basic residues" evidence="5">
    <location>
        <begin position="358"/>
        <end position="368"/>
    </location>
</feature>
<evidence type="ECO:0000256" key="4">
    <source>
        <dbReference type="ARBA" id="ARBA00033254"/>
    </source>
</evidence>
<evidence type="ECO:0000256" key="3">
    <source>
        <dbReference type="ARBA" id="ARBA00025646"/>
    </source>
</evidence>
<sequence>MPLPCENILLRALRCISLWSSSSKPSSDANFRSLADLLSLSLQGLKPDDVTKAGLFADLDEHKVLSNPASSSQDRAMARLISHKALKAKLDTVRAKFSIVPDQKMVSHMKKTVKDKQPGHKAKKTADKTEQMKTGNRPAENTGKTQTQTDSTVENTEQMSDVIVGQTSSHGESSVSDVGEEGKIHQSTSETKTLTESPSTVEIDVSTRNSESESEDDEEDSEEEMEEDADSEMEEISSQMTESPTESKTESQVNLSESRETNDQLSTKRTEPSTAKRKGPRKAACDAEEDEDADEEDKEETTVTEGDDMFLREGDPDPEEDTDGRKTTPDSGGGLGVPAVARALPGESLFIGSLSGGRRGRHVKKGKFEKKMGKRPMERGTLQKFAARGKPQQHTRAPGAGKVTKPSSSDSPAHLHPSWAAKRKQKEQAGQIAAFQGKKIVFDD</sequence>
<feature type="compositionally biased region" description="Polar residues" evidence="5">
    <location>
        <begin position="142"/>
        <end position="176"/>
    </location>
</feature>
<dbReference type="Proteomes" id="UP000001554">
    <property type="component" value="Chromosome 2"/>
</dbReference>
<feature type="compositionally biased region" description="Polar residues" evidence="5">
    <location>
        <begin position="185"/>
        <end position="200"/>
    </location>
</feature>
<feature type="compositionally biased region" description="Polar residues" evidence="5">
    <location>
        <begin position="239"/>
        <end position="256"/>
    </location>
</feature>
<dbReference type="AlphaFoldDB" id="A0A9J7KD30"/>
<feature type="region of interest" description="Disordered" evidence="5">
    <location>
        <begin position="107"/>
        <end position="444"/>
    </location>
</feature>
<proteinExistence type="predicted"/>
<dbReference type="KEGG" id="bfo:118409214"/>
<dbReference type="GeneID" id="118409214"/>
<dbReference type="GO" id="GO:0030686">
    <property type="term" value="C:90S preribosome"/>
    <property type="evidence" value="ECO:0000318"/>
    <property type="project" value="GO_Central"/>
</dbReference>
<dbReference type="InterPro" id="IPR037393">
    <property type="entry name" value="Bud22/SRFB1"/>
</dbReference>
<dbReference type="PANTHER" id="PTHR23325:SF1">
    <property type="entry name" value="SERUM RESPONSE FACTOR-BINDING PROTEIN 1"/>
    <property type="match status" value="1"/>
</dbReference>
<feature type="compositionally biased region" description="Basic and acidic residues" evidence="5">
    <location>
        <begin position="112"/>
        <end position="131"/>
    </location>
</feature>
<dbReference type="PANTHER" id="PTHR23325">
    <property type="entry name" value="SERUM RESPONSE FACTOR-BINDING"/>
    <property type="match status" value="1"/>
</dbReference>
<evidence type="ECO:0000313" key="7">
    <source>
        <dbReference type="Proteomes" id="UP000001554"/>
    </source>
</evidence>
<name>A0A9J7KD30_BRAFL</name>
<dbReference type="OMA" id="ESYKGHN"/>
<evidence type="ECO:0000256" key="1">
    <source>
        <dbReference type="ARBA" id="ARBA00013459"/>
    </source>
</evidence>
<evidence type="ECO:0000256" key="5">
    <source>
        <dbReference type="SAM" id="MobiDB-lite"/>
    </source>
</evidence>
<reference evidence="8" key="2">
    <citation type="submission" date="2025-08" db="UniProtKB">
        <authorList>
            <consortium name="RefSeq"/>
        </authorList>
    </citation>
    <scope>IDENTIFICATION</scope>
    <source>
        <strain evidence="8">S238N-H82</strain>
        <tissue evidence="8">Testes</tissue>
    </source>
</reference>
<dbReference type="GO" id="GO:0030490">
    <property type="term" value="P:maturation of SSU-rRNA"/>
    <property type="evidence" value="ECO:0000318"/>
    <property type="project" value="GO_Central"/>
</dbReference>
<dbReference type="RefSeq" id="XP_035665976.1">
    <property type="nucleotide sequence ID" value="XM_035810083.1"/>
</dbReference>
<reference evidence="7" key="1">
    <citation type="journal article" date="2020" name="Nat. Ecol. Evol.">
        <title>Deeply conserved synteny resolves early events in vertebrate evolution.</title>
        <authorList>
            <person name="Simakov O."/>
            <person name="Marletaz F."/>
            <person name="Yue J.X."/>
            <person name="O'Connell B."/>
            <person name="Jenkins J."/>
            <person name="Brandt A."/>
            <person name="Calef R."/>
            <person name="Tung C.H."/>
            <person name="Huang T.K."/>
            <person name="Schmutz J."/>
            <person name="Satoh N."/>
            <person name="Yu J.K."/>
            <person name="Putnam N.H."/>
            <person name="Green R.E."/>
            <person name="Rokhsar D.S."/>
        </authorList>
    </citation>
    <scope>NUCLEOTIDE SEQUENCE [LARGE SCALE GENOMIC DNA]</scope>
    <source>
        <strain evidence="7">S238N-H82</strain>
    </source>
</reference>
<gene>
    <name evidence="8" type="primary">LOC118409214</name>
</gene>
<feature type="compositionally biased region" description="Acidic residues" evidence="5">
    <location>
        <begin position="212"/>
        <end position="235"/>
    </location>
</feature>
<evidence type="ECO:0000313" key="8">
    <source>
        <dbReference type="RefSeq" id="XP_035665976.1"/>
    </source>
</evidence>
<protein>
    <recommendedName>
        <fullName evidence="1">Serum response factor-binding protein 1</fullName>
    </recommendedName>
    <alternativeName>
        <fullName evidence="4">SRF-dependent transcription regulation-associated protein</fullName>
    </alternativeName>
</protein>
<evidence type="ECO:0000259" key="6">
    <source>
        <dbReference type="Pfam" id="PF09073"/>
    </source>
</evidence>
<dbReference type="InterPro" id="IPR015158">
    <property type="entry name" value="Bud22_dom"/>
</dbReference>
<keyword evidence="7" id="KW-1185">Reference proteome</keyword>
<evidence type="ECO:0000256" key="2">
    <source>
        <dbReference type="ARBA" id="ARBA00023054"/>
    </source>
</evidence>
<comment type="function">
    <text evidence="3">May be involved in regulating transcriptional activation of cardiac genes during the aging process. May play a role in biosynthesis and/or processing of SLC2A4 in adipose cells.</text>
</comment>
<accession>A0A9J7KD30</accession>
<dbReference type="OrthoDB" id="3364872at2759"/>
<dbReference type="GO" id="GO:0005634">
    <property type="term" value="C:nucleus"/>
    <property type="evidence" value="ECO:0000318"/>
    <property type="project" value="GO_Central"/>
</dbReference>
<organism evidence="7 8">
    <name type="scientific">Branchiostoma floridae</name>
    <name type="common">Florida lancelet</name>
    <name type="synonym">Amphioxus</name>
    <dbReference type="NCBI Taxonomy" id="7739"/>
    <lineage>
        <taxon>Eukaryota</taxon>
        <taxon>Metazoa</taxon>
        <taxon>Chordata</taxon>
        <taxon>Cephalochordata</taxon>
        <taxon>Leptocardii</taxon>
        <taxon>Amphioxiformes</taxon>
        <taxon>Branchiostomatidae</taxon>
        <taxon>Branchiostoma</taxon>
    </lineage>
</organism>
<feature type="compositionally biased region" description="Basic and acidic residues" evidence="5">
    <location>
        <begin position="369"/>
        <end position="378"/>
    </location>
</feature>
<dbReference type="Pfam" id="PF09073">
    <property type="entry name" value="BUD22"/>
    <property type="match status" value="1"/>
</dbReference>
<feature type="domain" description="Bud22" evidence="6">
    <location>
        <begin position="360"/>
        <end position="443"/>
    </location>
</feature>
<keyword evidence="2" id="KW-0175">Coiled coil</keyword>
<feature type="compositionally biased region" description="Basic and acidic residues" evidence="5">
    <location>
        <begin position="257"/>
        <end position="271"/>
    </location>
</feature>